<evidence type="ECO:0000256" key="3">
    <source>
        <dbReference type="ARBA" id="ARBA00022517"/>
    </source>
</evidence>
<dbReference type="eggNOG" id="KOG3190">
    <property type="taxonomic scope" value="Eukaryota"/>
</dbReference>
<feature type="compositionally biased region" description="Acidic residues" evidence="11">
    <location>
        <begin position="8"/>
        <end position="22"/>
    </location>
</feature>
<keyword evidence="13" id="KW-1185">Reference proteome</keyword>
<sequence>MSRYIAESELEDGTFSNEDDDSQSDHPAPVAHLSIGALLKSQKQAKKSTKPETKPSKPAKLIKKVEQSSESESESEPEPEPESNPSSSYPRIQQRTNKHAPMVMSSKRSVTRRRTVVSVPKLERRDPRFDSLSGAIDPSLHSRSYGFLKTERKLELETLRKTYQKAKSKPGTISEIELKRTEESLRRAENFEIQNDKIEREREALKKWKTEEKAKQQDGKNPFYLKKTLVSYCDVLLEEQKEVILADRFDHLSQDKRKLQNAVERKRKKVAGKEKKSMPAKRARS</sequence>
<comment type="subcellular location">
    <subcellularLocation>
        <location evidence="1 9">Nucleus</location>
        <location evidence="1 9">Nucleolus</location>
    </subcellularLocation>
</comment>
<keyword evidence="3 9" id="KW-0690">Ribosome biogenesis</keyword>
<dbReference type="InterPro" id="IPR009292">
    <property type="entry name" value="RRP36"/>
</dbReference>
<dbReference type="GO" id="GO:0030686">
    <property type="term" value="C:90S preribosome"/>
    <property type="evidence" value="ECO:0007669"/>
    <property type="project" value="TreeGrafter"/>
</dbReference>
<evidence type="ECO:0000256" key="8">
    <source>
        <dbReference type="ARBA" id="ARBA00025053"/>
    </source>
</evidence>
<dbReference type="EMBL" id="GL883106">
    <property type="protein sequence ID" value="EGG06886.1"/>
    <property type="molecule type" value="Genomic_DNA"/>
</dbReference>
<dbReference type="STRING" id="747676.F4RLC9"/>
<dbReference type="PANTHER" id="PTHR21738:SF0">
    <property type="entry name" value="RIBOSOMAL RNA PROCESSING PROTEIN 36 HOMOLOG"/>
    <property type="match status" value="1"/>
</dbReference>
<organism evidence="13">
    <name type="scientific">Melampsora larici-populina (strain 98AG31 / pathotype 3-4-7)</name>
    <name type="common">Poplar leaf rust fungus</name>
    <dbReference type="NCBI Taxonomy" id="747676"/>
    <lineage>
        <taxon>Eukaryota</taxon>
        <taxon>Fungi</taxon>
        <taxon>Dikarya</taxon>
        <taxon>Basidiomycota</taxon>
        <taxon>Pucciniomycotina</taxon>
        <taxon>Pucciniomycetes</taxon>
        <taxon>Pucciniales</taxon>
        <taxon>Melampsoraceae</taxon>
        <taxon>Melampsora</taxon>
    </lineage>
</organism>
<dbReference type="VEuPathDB" id="FungiDB:MELLADRAFT_86326"/>
<dbReference type="KEGG" id="mlr:MELLADRAFT_86326"/>
<dbReference type="GO" id="GO:0000462">
    <property type="term" value="P:maturation of SSU-rRNA from tricistronic rRNA transcript (SSU-rRNA, 5.8S rRNA, LSU-rRNA)"/>
    <property type="evidence" value="ECO:0007669"/>
    <property type="project" value="TreeGrafter"/>
</dbReference>
<dbReference type="GO" id="GO:0005730">
    <property type="term" value="C:nucleolus"/>
    <property type="evidence" value="ECO:0007669"/>
    <property type="project" value="UniProtKB-SubCell"/>
</dbReference>
<evidence type="ECO:0000256" key="11">
    <source>
        <dbReference type="SAM" id="MobiDB-lite"/>
    </source>
</evidence>
<keyword evidence="5 10" id="KW-0175">Coiled coil</keyword>
<dbReference type="Pfam" id="PF06102">
    <property type="entry name" value="RRP36"/>
    <property type="match status" value="1"/>
</dbReference>
<evidence type="ECO:0000256" key="1">
    <source>
        <dbReference type="ARBA" id="ARBA00004604"/>
    </source>
</evidence>
<dbReference type="FunCoup" id="F4RLC9">
    <property type="interactions" value="281"/>
</dbReference>
<feature type="region of interest" description="Disordered" evidence="11">
    <location>
        <begin position="1"/>
        <end position="122"/>
    </location>
</feature>
<accession>F4RLC9</accession>
<evidence type="ECO:0000256" key="6">
    <source>
        <dbReference type="ARBA" id="ARBA00023242"/>
    </source>
</evidence>
<evidence type="ECO:0000256" key="9">
    <source>
        <dbReference type="RuleBase" id="RU368027"/>
    </source>
</evidence>
<keyword evidence="4 9" id="KW-0698">rRNA processing</keyword>
<dbReference type="PANTHER" id="PTHR21738">
    <property type="entry name" value="RIBOSOMAL RNA PROCESSING PROTEIN 36 HOMOLOG"/>
    <property type="match status" value="1"/>
</dbReference>
<evidence type="ECO:0000256" key="4">
    <source>
        <dbReference type="ARBA" id="ARBA00022552"/>
    </source>
</evidence>
<dbReference type="HOGENOM" id="CLU_048802_1_0_1"/>
<evidence type="ECO:0000256" key="5">
    <source>
        <dbReference type="ARBA" id="ARBA00023054"/>
    </source>
</evidence>
<dbReference type="AlphaFoldDB" id="F4RLC9"/>
<feature type="compositionally biased region" description="Acidic residues" evidence="11">
    <location>
        <begin position="69"/>
        <end position="81"/>
    </location>
</feature>
<proteinExistence type="inferred from homology"/>
<dbReference type="GeneID" id="18934151"/>
<comment type="subunit">
    <text evidence="9">Associates with 90S and pre-40S pre-ribosomal particles.</text>
</comment>
<feature type="region of interest" description="Disordered" evidence="11">
    <location>
        <begin position="260"/>
        <end position="285"/>
    </location>
</feature>
<feature type="coiled-coil region" evidence="10">
    <location>
        <begin position="181"/>
        <end position="218"/>
    </location>
</feature>
<keyword evidence="7 9" id="KW-0687">Ribonucleoprotein</keyword>
<reference evidence="13" key="1">
    <citation type="journal article" date="2011" name="Proc. Natl. Acad. Sci. U.S.A.">
        <title>Obligate biotrophy features unraveled by the genomic analysis of rust fungi.</title>
        <authorList>
            <person name="Duplessis S."/>
            <person name="Cuomo C.A."/>
            <person name="Lin Y.-C."/>
            <person name="Aerts A."/>
            <person name="Tisserant E."/>
            <person name="Veneault-Fourrey C."/>
            <person name="Joly D.L."/>
            <person name="Hacquard S."/>
            <person name="Amselem J."/>
            <person name="Cantarel B.L."/>
            <person name="Chiu R."/>
            <person name="Coutinho P.M."/>
            <person name="Feau N."/>
            <person name="Field M."/>
            <person name="Frey P."/>
            <person name="Gelhaye E."/>
            <person name="Goldberg J."/>
            <person name="Grabherr M.G."/>
            <person name="Kodira C.D."/>
            <person name="Kohler A."/>
            <person name="Kuees U."/>
            <person name="Lindquist E.A."/>
            <person name="Lucas S.M."/>
            <person name="Mago R."/>
            <person name="Mauceli E."/>
            <person name="Morin E."/>
            <person name="Murat C."/>
            <person name="Pangilinan J.L."/>
            <person name="Park R."/>
            <person name="Pearson M."/>
            <person name="Quesneville H."/>
            <person name="Rouhier N."/>
            <person name="Sakthikumar S."/>
            <person name="Salamov A.A."/>
            <person name="Schmutz J."/>
            <person name="Selles B."/>
            <person name="Shapiro H."/>
            <person name="Tanguay P."/>
            <person name="Tuskan G.A."/>
            <person name="Henrissat B."/>
            <person name="Van de Peer Y."/>
            <person name="Rouze P."/>
            <person name="Ellis J.G."/>
            <person name="Dodds P.N."/>
            <person name="Schein J.E."/>
            <person name="Zhong S."/>
            <person name="Hamelin R.C."/>
            <person name="Grigoriev I.V."/>
            <person name="Szabo L.J."/>
            <person name="Martin F."/>
        </authorList>
    </citation>
    <scope>NUCLEOTIDE SEQUENCE [LARGE SCALE GENOMIC DNA]</scope>
    <source>
        <strain evidence="13">98AG31 / pathotype 3-4-7</strain>
    </source>
</reference>
<evidence type="ECO:0000256" key="10">
    <source>
        <dbReference type="SAM" id="Coils"/>
    </source>
</evidence>
<gene>
    <name evidence="12" type="ORF">MELLADRAFT_86326</name>
</gene>
<evidence type="ECO:0000256" key="2">
    <source>
        <dbReference type="ARBA" id="ARBA00009418"/>
    </source>
</evidence>
<comment type="function">
    <text evidence="8 9">Component of the 90S pre-ribosome involved in the maturation of rRNAs. Required for early cleavages of the pre-RNAs in the 40S ribosomal subunit maturation pathway.</text>
</comment>
<evidence type="ECO:0000256" key="7">
    <source>
        <dbReference type="ARBA" id="ARBA00023274"/>
    </source>
</evidence>
<evidence type="ECO:0000313" key="12">
    <source>
        <dbReference type="EMBL" id="EGG06886.1"/>
    </source>
</evidence>
<evidence type="ECO:0000313" key="13">
    <source>
        <dbReference type="Proteomes" id="UP000001072"/>
    </source>
</evidence>
<keyword evidence="6 9" id="KW-0539">Nucleus</keyword>
<dbReference type="OrthoDB" id="448446at2759"/>
<dbReference type="Proteomes" id="UP000001072">
    <property type="component" value="Unassembled WGS sequence"/>
</dbReference>
<comment type="similarity">
    <text evidence="2 9">Belongs to the RRP36 family.</text>
</comment>
<name>F4RLC9_MELLP</name>
<dbReference type="InParanoid" id="F4RLC9"/>
<dbReference type="RefSeq" id="XP_007409846.1">
    <property type="nucleotide sequence ID" value="XM_007409784.1"/>
</dbReference>
<protein>
    <recommendedName>
        <fullName evidence="9">rRNA biogenesis protein RRP36</fullName>
    </recommendedName>
</protein>